<dbReference type="EMBL" id="AP023423">
    <property type="protein sequence ID" value="BCK87005.1"/>
    <property type="molecule type" value="Genomic_DNA"/>
</dbReference>
<dbReference type="PROSITE" id="PS51352">
    <property type="entry name" value="THIOREDOXIN_2"/>
    <property type="match status" value="1"/>
</dbReference>
<name>A0AAN1X8Q9_9PROT</name>
<reference evidence="5 6" key="1">
    <citation type="journal article" date="2022" name="Int. J. Syst. Evol. Microbiol.">
        <title>&lt;i&gt;Sideroxyarcus emersonii&lt;/i&gt; gen. nov. sp. nov., a neutrophilic, microaerobic iron- and thiosulfate-oxidizing bacterium isolated from iron-rich wetland sediment.</title>
        <authorList>
            <person name="Kato S."/>
            <person name="Itoh T."/>
            <person name="Iino T."/>
            <person name="Ohkuma M."/>
        </authorList>
    </citation>
    <scope>NUCLEOTIDE SEQUENCE [LARGE SCALE GENOMIC DNA]</scope>
    <source>
        <strain evidence="5 6">MIZ01</strain>
    </source>
</reference>
<dbReference type="SUPFAM" id="SSF52833">
    <property type="entry name" value="Thioredoxin-like"/>
    <property type="match status" value="1"/>
</dbReference>
<keyword evidence="6" id="KW-1185">Reference proteome</keyword>
<accession>A0AAN1X8Q9</accession>
<dbReference type="Gene3D" id="3.40.30.10">
    <property type="entry name" value="Glutaredoxin"/>
    <property type="match status" value="1"/>
</dbReference>
<dbReference type="InterPro" id="IPR013766">
    <property type="entry name" value="Thioredoxin_domain"/>
</dbReference>
<dbReference type="GO" id="GO:0015036">
    <property type="term" value="F:disulfide oxidoreductase activity"/>
    <property type="evidence" value="ECO:0007669"/>
    <property type="project" value="UniProtKB-ARBA"/>
</dbReference>
<dbReference type="KEGG" id="seme:MIZ01_0775"/>
<dbReference type="GO" id="GO:0017004">
    <property type="term" value="P:cytochrome complex assembly"/>
    <property type="evidence" value="ECO:0007669"/>
    <property type="project" value="UniProtKB-KW"/>
</dbReference>
<protein>
    <submittedName>
        <fullName evidence="5">Thiol-disulfide oxidoreductase ResA</fullName>
    </submittedName>
</protein>
<keyword evidence="3" id="KW-0676">Redox-active center</keyword>
<dbReference type="CDD" id="cd02966">
    <property type="entry name" value="TlpA_like_family"/>
    <property type="match status" value="1"/>
</dbReference>
<evidence type="ECO:0000256" key="2">
    <source>
        <dbReference type="ARBA" id="ARBA00022748"/>
    </source>
</evidence>
<dbReference type="PANTHER" id="PTHR42852">
    <property type="entry name" value="THIOL:DISULFIDE INTERCHANGE PROTEIN DSBE"/>
    <property type="match status" value="1"/>
</dbReference>
<evidence type="ECO:0000313" key="6">
    <source>
        <dbReference type="Proteomes" id="UP001320326"/>
    </source>
</evidence>
<dbReference type="InterPro" id="IPR013740">
    <property type="entry name" value="Redoxin"/>
</dbReference>
<dbReference type="Pfam" id="PF08534">
    <property type="entry name" value="Redoxin"/>
    <property type="match status" value="1"/>
</dbReference>
<dbReference type="PANTHER" id="PTHR42852:SF18">
    <property type="entry name" value="CHROMOSOME UNDETERMINED SCAFFOLD_47, WHOLE GENOME SHOTGUN SEQUENCE"/>
    <property type="match status" value="1"/>
</dbReference>
<sequence>MMEPRMMMPPRMERSFLPPAPISWAGALLALLLCSAPAVRAGAWDLKDTAGVHHTLAAEKGKWVLVNFWAPWCPPCLQEMPELEALQQQRKDVQVIGVAVLYRKRQEVLEAVRSTAVSYPVVLGNEDIASDFGEMHGMPTSFLYDPSGKLVGKHDGPVTREEVEEILDSKVSPGGGRF</sequence>
<feature type="domain" description="Thioredoxin" evidence="4">
    <location>
        <begin position="35"/>
        <end position="172"/>
    </location>
</feature>
<gene>
    <name evidence="5" type="ORF">MIZ01_0775</name>
</gene>
<proteinExistence type="predicted"/>
<evidence type="ECO:0000256" key="1">
    <source>
        <dbReference type="ARBA" id="ARBA00004196"/>
    </source>
</evidence>
<dbReference type="AlphaFoldDB" id="A0AAN1X8Q9"/>
<keyword evidence="2" id="KW-0201">Cytochrome c-type biogenesis</keyword>
<evidence type="ECO:0000259" key="4">
    <source>
        <dbReference type="PROSITE" id="PS51352"/>
    </source>
</evidence>
<organism evidence="5 6">
    <name type="scientific">Sideroxyarcus emersonii</name>
    <dbReference type="NCBI Taxonomy" id="2764705"/>
    <lineage>
        <taxon>Bacteria</taxon>
        <taxon>Pseudomonadati</taxon>
        <taxon>Pseudomonadota</taxon>
        <taxon>Betaproteobacteria</taxon>
        <taxon>Nitrosomonadales</taxon>
        <taxon>Gallionellaceae</taxon>
        <taxon>Sideroxyarcus</taxon>
    </lineage>
</organism>
<evidence type="ECO:0000313" key="5">
    <source>
        <dbReference type="EMBL" id="BCK87005.1"/>
    </source>
</evidence>
<dbReference type="InterPro" id="IPR050553">
    <property type="entry name" value="Thioredoxin_ResA/DsbE_sf"/>
</dbReference>
<dbReference type="InterPro" id="IPR017937">
    <property type="entry name" value="Thioredoxin_CS"/>
</dbReference>
<comment type="subcellular location">
    <subcellularLocation>
        <location evidence="1">Cell envelope</location>
    </subcellularLocation>
</comment>
<dbReference type="InterPro" id="IPR036249">
    <property type="entry name" value="Thioredoxin-like_sf"/>
</dbReference>
<dbReference type="PROSITE" id="PS00194">
    <property type="entry name" value="THIOREDOXIN_1"/>
    <property type="match status" value="1"/>
</dbReference>
<dbReference type="Proteomes" id="UP001320326">
    <property type="component" value="Chromosome"/>
</dbReference>
<evidence type="ECO:0000256" key="3">
    <source>
        <dbReference type="ARBA" id="ARBA00023284"/>
    </source>
</evidence>
<dbReference type="GO" id="GO:0030313">
    <property type="term" value="C:cell envelope"/>
    <property type="evidence" value="ECO:0007669"/>
    <property type="project" value="UniProtKB-SubCell"/>
</dbReference>